<name>A0A2U2HJF3_9BURK</name>
<evidence type="ECO:0008006" key="3">
    <source>
        <dbReference type="Google" id="ProtNLM"/>
    </source>
</evidence>
<organism evidence="1 2">
    <name type="scientific">Massilia glaciei</name>
    <dbReference type="NCBI Taxonomy" id="1524097"/>
    <lineage>
        <taxon>Bacteria</taxon>
        <taxon>Pseudomonadati</taxon>
        <taxon>Pseudomonadota</taxon>
        <taxon>Betaproteobacteria</taxon>
        <taxon>Burkholderiales</taxon>
        <taxon>Oxalobacteraceae</taxon>
        <taxon>Telluria group</taxon>
        <taxon>Massilia</taxon>
    </lineage>
</organism>
<keyword evidence="2" id="KW-1185">Reference proteome</keyword>
<dbReference type="AlphaFoldDB" id="A0A2U2HJF3"/>
<evidence type="ECO:0000313" key="1">
    <source>
        <dbReference type="EMBL" id="PWF46831.1"/>
    </source>
</evidence>
<reference evidence="1 2" key="1">
    <citation type="submission" date="2018-04" db="EMBL/GenBank/DDBJ databases">
        <title>Massilia violaceinigra sp. nov., a novel purple-pigmented bacterium isolated from Tianshan glacier, Xinjiang, China.</title>
        <authorList>
            <person name="Wang H."/>
        </authorList>
    </citation>
    <scope>NUCLEOTIDE SEQUENCE [LARGE SCALE GENOMIC DNA]</scope>
    <source>
        <strain evidence="1 2">B448-2</strain>
    </source>
</reference>
<dbReference type="EMBL" id="PXWF02000239">
    <property type="protein sequence ID" value="PWF46831.1"/>
    <property type="molecule type" value="Genomic_DNA"/>
</dbReference>
<evidence type="ECO:0000313" key="2">
    <source>
        <dbReference type="Proteomes" id="UP000241421"/>
    </source>
</evidence>
<comment type="caution">
    <text evidence="1">The sequence shown here is derived from an EMBL/GenBank/DDBJ whole genome shotgun (WGS) entry which is preliminary data.</text>
</comment>
<dbReference type="OrthoDB" id="9812023at2"/>
<gene>
    <name evidence="1" type="ORF">C7C56_015245</name>
</gene>
<protein>
    <recommendedName>
        <fullName evidence="3">Ribbon-helix-helix protein, CopG family</fullName>
    </recommendedName>
</protein>
<dbReference type="Proteomes" id="UP000241421">
    <property type="component" value="Unassembled WGS sequence"/>
</dbReference>
<sequence>MKPSADEPMTIHLPADLASELEKLALATGGNTRLIAVAALRAFVESEALQIRDVQESIAEADRGEFASADEVDSFFAKYDS</sequence>
<accession>A0A2U2HJF3</accession>
<dbReference type="InterPro" id="IPR052991">
    <property type="entry name" value="Non-func_TypeII_TA_Antitoxin"/>
</dbReference>
<dbReference type="PANTHER" id="PTHR40688">
    <property type="match status" value="1"/>
</dbReference>
<dbReference type="PANTHER" id="PTHR40688:SF2">
    <property type="entry name" value="RIBBON-HELIX-HELIX PROTEIN COPG DOMAIN-CONTAINING PROTEIN"/>
    <property type="match status" value="1"/>
</dbReference>
<proteinExistence type="predicted"/>